<sequence length="72" mass="8062">MYQQITISSKLIRKDETGLYSLNDLHKASGNHKNHQPSNFLRQSTTKELIEEISSSSDMRSTVKALNGRGIG</sequence>
<accession>A0AAW4BIB7</accession>
<evidence type="ECO:0000313" key="3">
    <source>
        <dbReference type="Proteomes" id="UP000786185"/>
    </source>
</evidence>
<dbReference type="InterPro" id="IPR018004">
    <property type="entry name" value="KilA/APSES_HTH"/>
</dbReference>
<gene>
    <name evidence="2" type="ORF">ERJ77_24205</name>
</gene>
<dbReference type="Proteomes" id="UP000786185">
    <property type="component" value="Unassembled WGS sequence"/>
</dbReference>
<reference evidence="2" key="1">
    <citation type="journal article" date="2021" name="PeerJ">
        <title>Analysis of 44 Vibrio anguillarum genomes reveals high genetic diversity.</title>
        <authorList>
            <person name="Hansen M.J."/>
            <person name="Dalsgaard I."/>
        </authorList>
    </citation>
    <scope>NUCLEOTIDE SEQUENCE</scope>
    <source>
        <strain evidence="2">850617-1/1</strain>
    </source>
</reference>
<evidence type="ECO:0000259" key="1">
    <source>
        <dbReference type="Pfam" id="PF04383"/>
    </source>
</evidence>
<dbReference type="EMBL" id="SCLC01001051">
    <property type="protein sequence ID" value="MBF4437531.1"/>
    <property type="molecule type" value="Genomic_DNA"/>
</dbReference>
<proteinExistence type="predicted"/>
<evidence type="ECO:0000313" key="2">
    <source>
        <dbReference type="EMBL" id="MBF4437531.1"/>
    </source>
</evidence>
<dbReference type="AlphaFoldDB" id="A0AAW4BIB7"/>
<comment type="caution">
    <text evidence="2">The sequence shown here is derived from an EMBL/GenBank/DDBJ whole genome shotgun (WGS) entry which is preliminary data.</text>
</comment>
<protein>
    <submittedName>
        <fullName evidence="2">KilA-N domain-containing protein</fullName>
    </submittedName>
</protein>
<organism evidence="2 3">
    <name type="scientific">Vibrio anguillarum</name>
    <name type="common">Listonella anguillarum</name>
    <dbReference type="NCBI Taxonomy" id="55601"/>
    <lineage>
        <taxon>Bacteria</taxon>
        <taxon>Pseudomonadati</taxon>
        <taxon>Pseudomonadota</taxon>
        <taxon>Gammaproteobacteria</taxon>
        <taxon>Vibrionales</taxon>
        <taxon>Vibrionaceae</taxon>
        <taxon>Vibrio</taxon>
    </lineage>
</organism>
<name>A0AAW4BIB7_VIBAN</name>
<feature type="domain" description="KilA/APSES-type HTH DNA-binding" evidence="1">
    <location>
        <begin position="4"/>
        <end position="58"/>
    </location>
</feature>
<feature type="non-terminal residue" evidence="2">
    <location>
        <position position="72"/>
    </location>
</feature>
<dbReference type="Pfam" id="PF04383">
    <property type="entry name" value="KilA-N"/>
    <property type="match status" value="1"/>
</dbReference>